<reference evidence="2 3" key="1">
    <citation type="submission" date="2019-08" db="EMBL/GenBank/DDBJ databases">
        <title>Draft genome sequences of two oriental melons (Cucumis melo L. var makuwa).</title>
        <authorList>
            <person name="Kwon S.-Y."/>
        </authorList>
    </citation>
    <scope>NUCLEOTIDE SEQUENCE [LARGE SCALE GENOMIC DNA]</scope>
    <source>
        <strain evidence="3">cv. SW 3</strain>
        <tissue evidence="2">Leaf</tissue>
    </source>
</reference>
<evidence type="ECO:0000256" key="1">
    <source>
        <dbReference type="SAM" id="MobiDB-lite"/>
    </source>
</evidence>
<protein>
    <recommendedName>
        <fullName evidence="4">Reverse transcriptase</fullName>
    </recommendedName>
</protein>
<dbReference type="OrthoDB" id="1746551at2759"/>
<dbReference type="AlphaFoldDB" id="A0A5A7U899"/>
<feature type="region of interest" description="Disordered" evidence="1">
    <location>
        <begin position="34"/>
        <end position="72"/>
    </location>
</feature>
<evidence type="ECO:0000313" key="2">
    <source>
        <dbReference type="EMBL" id="KAA0049845.1"/>
    </source>
</evidence>
<proteinExistence type="predicted"/>
<organism evidence="2 3">
    <name type="scientific">Cucumis melo var. makuwa</name>
    <name type="common">Oriental melon</name>
    <dbReference type="NCBI Taxonomy" id="1194695"/>
    <lineage>
        <taxon>Eukaryota</taxon>
        <taxon>Viridiplantae</taxon>
        <taxon>Streptophyta</taxon>
        <taxon>Embryophyta</taxon>
        <taxon>Tracheophyta</taxon>
        <taxon>Spermatophyta</taxon>
        <taxon>Magnoliopsida</taxon>
        <taxon>eudicotyledons</taxon>
        <taxon>Gunneridae</taxon>
        <taxon>Pentapetalae</taxon>
        <taxon>rosids</taxon>
        <taxon>fabids</taxon>
        <taxon>Cucurbitales</taxon>
        <taxon>Cucurbitaceae</taxon>
        <taxon>Benincaseae</taxon>
        <taxon>Cucumis</taxon>
    </lineage>
</organism>
<gene>
    <name evidence="2" type="ORF">E6C27_scaffold1591G00450</name>
</gene>
<dbReference type="Proteomes" id="UP000321393">
    <property type="component" value="Unassembled WGS sequence"/>
</dbReference>
<dbReference type="EMBL" id="SSTE01012020">
    <property type="protein sequence ID" value="KAA0049845.1"/>
    <property type="molecule type" value="Genomic_DNA"/>
</dbReference>
<evidence type="ECO:0008006" key="4">
    <source>
        <dbReference type="Google" id="ProtNLM"/>
    </source>
</evidence>
<comment type="caution">
    <text evidence="2">The sequence shown here is derived from an EMBL/GenBank/DDBJ whole genome shotgun (WGS) entry which is preliminary data.</text>
</comment>
<sequence length="233" mass="25969">MLPFSKIVLFFSLAIFRGRVRVKRLTLTRRNLRKEVGSPANQPAPVQDSKPLEDQGMTNSIDSHIDSKMSESDSNDEYEFKAFTASLDSTVIPKNIHIALDCPEWKNVVMEEMRAREKNKTWEICSLPHRFNSAIGSPMAPPCYDFTPVEDPTVVCANQTTKSLCGTSGTRKSLVIIGLMLRAKPIPRHVCGPAHKGHADLTLSPPSSSISLAVPRECDTHFTIVRTRFGRAY</sequence>
<name>A0A5A7U899_CUCMM</name>
<accession>A0A5A7U899</accession>
<evidence type="ECO:0000313" key="3">
    <source>
        <dbReference type="Proteomes" id="UP000321393"/>
    </source>
</evidence>